<dbReference type="EMBL" id="FLUP01000001">
    <property type="protein sequence ID" value="SBW06513.1"/>
    <property type="molecule type" value="Genomic_DNA"/>
</dbReference>
<evidence type="ECO:0000313" key="2">
    <source>
        <dbReference type="EMBL" id="SBW06513.1"/>
    </source>
</evidence>
<name>A0A212K482_9BACT</name>
<dbReference type="AlphaFoldDB" id="A0A212K482"/>
<organism evidence="2">
    <name type="scientific">uncultured Desulfovibrio sp</name>
    <dbReference type="NCBI Taxonomy" id="167968"/>
    <lineage>
        <taxon>Bacteria</taxon>
        <taxon>Pseudomonadati</taxon>
        <taxon>Thermodesulfobacteriota</taxon>
        <taxon>Desulfovibrionia</taxon>
        <taxon>Desulfovibrionales</taxon>
        <taxon>Desulfovibrionaceae</taxon>
        <taxon>Desulfovibrio</taxon>
        <taxon>environmental samples</taxon>
    </lineage>
</organism>
<gene>
    <name evidence="2" type="ORF">KM92DES2_12200</name>
</gene>
<proteinExistence type="predicted"/>
<sequence length="110" mass="12325">MKNATRIHLFRLVRTCGTYSDVARYLGITPRWMRRIRSGDIPQHSAHKIRLAGVNLQLRSLLCELRRAGVVTPAHLQEAWANIRAQEADTAQGNHDTTPEPLATTVTKSA</sequence>
<dbReference type="RefSeq" id="WP_227119433.1">
    <property type="nucleotide sequence ID" value="NZ_LT598928.1"/>
</dbReference>
<reference evidence="2" key="1">
    <citation type="submission" date="2016-04" db="EMBL/GenBank/DDBJ databases">
        <authorList>
            <person name="Evans L.H."/>
            <person name="Alamgir A."/>
            <person name="Owens N."/>
            <person name="Weber N.D."/>
            <person name="Virtaneva K."/>
            <person name="Barbian K."/>
            <person name="Babar A."/>
            <person name="Rosenke K."/>
        </authorList>
    </citation>
    <scope>NUCLEOTIDE SEQUENCE</scope>
    <source>
        <strain evidence="2">92-2</strain>
    </source>
</reference>
<protein>
    <submittedName>
        <fullName evidence="2">Uncharacterized protein</fullName>
    </submittedName>
</protein>
<accession>A0A212K482</accession>
<evidence type="ECO:0000256" key="1">
    <source>
        <dbReference type="SAM" id="MobiDB-lite"/>
    </source>
</evidence>
<feature type="region of interest" description="Disordered" evidence="1">
    <location>
        <begin position="87"/>
        <end position="110"/>
    </location>
</feature>